<evidence type="ECO:0000256" key="4">
    <source>
        <dbReference type="ARBA" id="ARBA00022679"/>
    </source>
</evidence>
<evidence type="ECO:0000256" key="3">
    <source>
        <dbReference type="ARBA" id="ARBA00012007"/>
    </source>
</evidence>
<dbReference type="RefSeq" id="XP_001432773.1">
    <property type="nucleotide sequence ID" value="XM_001432736.1"/>
</dbReference>
<dbReference type="HOGENOM" id="CLU_052998_1_1_1"/>
<comment type="catalytic activity">
    <reaction evidence="6">
        <text>2'-phospho-[ligated tRNA] + NAD(+) = mature tRNA + ADP-alpha-D-ribose 1'',2''-cyclic phosphate + nicotinamide</text>
        <dbReference type="Rhea" id="RHEA:23324"/>
        <dbReference type="Rhea" id="RHEA-COMP:11106"/>
        <dbReference type="Rhea" id="RHEA-COMP:11107"/>
        <dbReference type="ChEBI" id="CHEBI:17154"/>
        <dbReference type="ChEBI" id="CHEBI:57540"/>
        <dbReference type="ChEBI" id="CHEBI:76596"/>
        <dbReference type="ChEBI" id="CHEBI:82883"/>
        <dbReference type="ChEBI" id="CHEBI:85027"/>
        <dbReference type="EC" id="2.7.1.160"/>
    </reaction>
</comment>
<dbReference type="AlphaFoldDB" id="A0C3K9"/>
<accession>A0C3K9</accession>
<sequence>MKPYVQKNKKDSPLVQQSKAMSYLLRHGAQKEGIPIRQDGFVLVQDLLNWKSMANLKANVQSIRNVVDNNDKKRFELKEIDGQLYIRCVQGHTIEINEEELLGENTQFPVIVHGTYFQAWELIKNTGLNRMARQHIHFAVGLPGNDAVISGMRNTCEVIIEVDMERAMKAGIEFYVSKNGVVLSSGIDGVIAPQFFKRVTTRKGQDIHFQQQQI</sequence>
<evidence type="ECO:0000313" key="8">
    <source>
        <dbReference type="Proteomes" id="UP000000600"/>
    </source>
</evidence>
<evidence type="ECO:0000256" key="6">
    <source>
        <dbReference type="ARBA" id="ARBA00047949"/>
    </source>
</evidence>
<dbReference type="STRING" id="5888.A0C3K9"/>
<reference evidence="7 8" key="1">
    <citation type="journal article" date="2006" name="Nature">
        <title>Global trends of whole-genome duplications revealed by the ciliate Paramecium tetraurelia.</title>
        <authorList>
            <consortium name="Genoscope"/>
            <person name="Aury J.-M."/>
            <person name="Jaillon O."/>
            <person name="Duret L."/>
            <person name="Noel B."/>
            <person name="Jubin C."/>
            <person name="Porcel B.M."/>
            <person name="Segurens B."/>
            <person name="Daubin V."/>
            <person name="Anthouard V."/>
            <person name="Aiach N."/>
            <person name="Arnaiz O."/>
            <person name="Billaut A."/>
            <person name="Beisson J."/>
            <person name="Blanc I."/>
            <person name="Bouhouche K."/>
            <person name="Camara F."/>
            <person name="Duharcourt S."/>
            <person name="Guigo R."/>
            <person name="Gogendeau D."/>
            <person name="Katinka M."/>
            <person name="Keller A.-M."/>
            <person name="Kissmehl R."/>
            <person name="Klotz C."/>
            <person name="Koll F."/>
            <person name="Le Moue A."/>
            <person name="Lepere C."/>
            <person name="Malinsky S."/>
            <person name="Nowacki M."/>
            <person name="Nowak J.K."/>
            <person name="Plattner H."/>
            <person name="Poulain J."/>
            <person name="Ruiz F."/>
            <person name="Serrano V."/>
            <person name="Zagulski M."/>
            <person name="Dessen P."/>
            <person name="Betermier M."/>
            <person name="Weissenbach J."/>
            <person name="Scarpelli C."/>
            <person name="Schachter V."/>
            <person name="Sperling L."/>
            <person name="Meyer E."/>
            <person name="Cohen J."/>
            <person name="Wincker P."/>
        </authorList>
    </citation>
    <scope>NUCLEOTIDE SEQUENCE [LARGE SCALE GENOMIC DNA]</scope>
    <source>
        <strain evidence="7 8">Stock d4-2</strain>
    </source>
</reference>
<comment type="function">
    <text evidence="1">Catalyzes the last step of tRNA splicing, the transfer of the splice junction 2'-phosphate from ligated tRNA to NAD to produce ADP-ribose 1''-2'' cyclic phosphate.</text>
</comment>
<dbReference type="InterPro" id="IPR002745">
    <property type="entry name" value="Ptrans_KptA/Tpt1"/>
</dbReference>
<dbReference type="InterPro" id="IPR042080">
    <property type="entry name" value="RNA_2'-PTrans_N"/>
</dbReference>
<proteinExistence type="inferred from homology"/>
<gene>
    <name evidence="7" type="ORF">GSPATT00034855001</name>
</gene>
<name>A0C3K9_PARTE</name>
<keyword evidence="8" id="KW-1185">Reference proteome</keyword>
<organism evidence="7 8">
    <name type="scientific">Paramecium tetraurelia</name>
    <dbReference type="NCBI Taxonomy" id="5888"/>
    <lineage>
        <taxon>Eukaryota</taxon>
        <taxon>Sar</taxon>
        <taxon>Alveolata</taxon>
        <taxon>Ciliophora</taxon>
        <taxon>Intramacronucleata</taxon>
        <taxon>Oligohymenophorea</taxon>
        <taxon>Peniculida</taxon>
        <taxon>Parameciidae</taxon>
        <taxon>Paramecium</taxon>
    </lineage>
</organism>
<dbReference type="PANTHER" id="PTHR12684:SF2">
    <property type="entry name" value="TRNA 2'-PHOSPHOTRANSFERASE 1"/>
    <property type="match status" value="1"/>
</dbReference>
<dbReference type="KEGG" id="ptm:GSPATT00034855001"/>
<evidence type="ECO:0000256" key="2">
    <source>
        <dbReference type="ARBA" id="ARBA00009836"/>
    </source>
</evidence>
<keyword evidence="4" id="KW-0808">Transferase</keyword>
<evidence type="ECO:0000256" key="5">
    <source>
        <dbReference type="ARBA" id="ARBA00023027"/>
    </source>
</evidence>
<dbReference type="PANTHER" id="PTHR12684">
    <property type="entry name" value="PUTATIVE PHOSPHOTRANSFERASE"/>
    <property type="match status" value="1"/>
</dbReference>
<dbReference type="OrthoDB" id="419694at2759"/>
<dbReference type="EC" id="2.7.1.160" evidence="3"/>
<evidence type="ECO:0000256" key="1">
    <source>
        <dbReference type="ARBA" id="ARBA00003343"/>
    </source>
</evidence>
<dbReference type="Proteomes" id="UP000000600">
    <property type="component" value="Unassembled WGS sequence"/>
</dbReference>
<dbReference type="eggNOG" id="KOG2278">
    <property type="taxonomic scope" value="Eukaryota"/>
</dbReference>
<dbReference type="Gene3D" id="3.20.170.30">
    <property type="match status" value="1"/>
</dbReference>
<dbReference type="GO" id="GO:0000215">
    <property type="term" value="F:tRNA 2'-phosphotransferase activity"/>
    <property type="evidence" value="ECO:0000318"/>
    <property type="project" value="GO_Central"/>
</dbReference>
<dbReference type="EMBL" id="CT868038">
    <property type="protein sequence ID" value="CAK65376.1"/>
    <property type="molecule type" value="Genomic_DNA"/>
</dbReference>
<dbReference type="GeneID" id="5018558"/>
<dbReference type="SUPFAM" id="SSF56399">
    <property type="entry name" value="ADP-ribosylation"/>
    <property type="match status" value="1"/>
</dbReference>
<evidence type="ECO:0000313" key="7">
    <source>
        <dbReference type="EMBL" id="CAK65376.1"/>
    </source>
</evidence>
<dbReference type="OMA" id="HATWPKI"/>
<comment type="similarity">
    <text evidence="2">Belongs to the KptA/TPT1 family.</text>
</comment>
<protein>
    <recommendedName>
        <fullName evidence="3">2'-phosphotransferase</fullName>
        <ecNumber evidence="3">2.7.1.160</ecNumber>
    </recommendedName>
</protein>
<dbReference type="InterPro" id="IPR042081">
    <property type="entry name" value="RNA_2'-PTrans_C"/>
</dbReference>
<dbReference type="Pfam" id="PF01885">
    <property type="entry name" value="PTS_2-RNA"/>
    <property type="match status" value="1"/>
</dbReference>
<keyword evidence="5" id="KW-0520">NAD</keyword>
<dbReference type="GO" id="GO:0006388">
    <property type="term" value="P:tRNA splicing, via endonucleolytic cleavage and ligation"/>
    <property type="evidence" value="ECO:0000318"/>
    <property type="project" value="GO_Central"/>
</dbReference>
<dbReference type="Gene3D" id="1.10.10.970">
    <property type="entry name" value="RNA 2'-phosphotransferase, Tpt1/KptA family, N-terminal domain"/>
    <property type="match status" value="1"/>
</dbReference>
<dbReference type="InParanoid" id="A0C3K9"/>